<evidence type="ECO:0000256" key="8">
    <source>
        <dbReference type="ARBA" id="ARBA00023027"/>
    </source>
</evidence>
<keyword evidence="10 13" id="KW-0472">Membrane</keyword>
<dbReference type="InterPro" id="IPR019654">
    <property type="entry name" value="NADH-quinone_OxRdatse_su_L"/>
</dbReference>
<evidence type="ECO:0008006" key="16">
    <source>
        <dbReference type="Google" id="ProtNLM"/>
    </source>
</evidence>
<feature type="transmembrane region" description="Helical" evidence="13">
    <location>
        <begin position="87"/>
        <end position="109"/>
    </location>
</feature>
<accession>A0A9Q0CWV9</accession>
<name>A0A9Q0CWV9_9POAL</name>
<dbReference type="GO" id="GO:0016020">
    <property type="term" value="C:membrane"/>
    <property type="evidence" value="ECO:0007669"/>
    <property type="project" value="UniProtKB-SubCell"/>
</dbReference>
<keyword evidence="8" id="KW-0520">NAD</keyword>
<dbReference type="Proteomes" id="UP001151287">
    <property type="component" value="Unassembled WGS sequence"/>
</dbReference>
<evidence type="ECO:0000256" key="12">
    <source>
        <dbReference type="ARBA" id="ARBA00048026"/>
    </source>
</evidence>
<evidence type="ECO:0000256" key="2">
    <source>
        <dbReference type="ARBA" id="ARBA00022692"/>
    </source>
</evidence>
<gene>
    <name evidence="14" type="ORF">LUZ63_001169</name>
</gene>
<keyword evidence="5" id="KW-0618">Plastoquinone</keyword>
<dbReference type="Pfam" id="PF10716">
    <property type="entry name" value="NdhL"/>
    <property type="match status" value="1"/>
</dbReference>
<dbReference type="AlphaFoldDB" id="A0A9Q0CWV9"/>
<evidence type="ECO:0000256" key="13">
    <source>
        <dbReference type="SAM" id="Phobius"/>
    </source>
</evidence>
<evidence type="ECO:0000256" key="4">
    <source>
        <dbReference type="ARBA" id="ARBA00022857"/>
    </source>
</evidence>
<evidence type="ECO:0000256" key="9">
    <source>
        <dbReference type="ARBA" id="ARBA00023078"/>
    </source>
</evidence>
<comment type="caution">
    <text evidence="14">The sequence shown here is derived from an EMBL/GenBank/DDBJ whole genome shotgun (WGS) entry which is preliminary data.</text>
</comment>
<proteinExistence type="predicted"/>
<dbReference type="PANTHER" id="PTHR36727:SF2">
    <property type="entry name" value="NAD(P)H-QUINONE OXIDOREDUCTASE SUBUNIT L, CHLOROPLASTIC"/>
    <property type="match status" value="1"/>
</dbReference>
<keyword evidence="3" id="KW-0874">Quinone</keyword>
<dbReference type="PANTHER" id="PTHR36727">
    <property type="entry name" value="NAD(P)H-QUINONE OXIDOREDUCTASE SUBUNIT L, CHLOROPLASTIC"/>
    <property type="match status" value="1"/>
</dbReference>
<evidence type="ECO:0000256" key="1">
    <source>
        <dbReference type="ARBA" id="ARBA00004141"/>
    </source>
</evidence>
<sequence>MNAISSFPSSSLVSASLRKQAPQSKLKILSIYKIKPSALTSSKPTKTHFDKLISLLKYGAFLAAVEAPAALAVTGENNNEEDLLTTLLYGAIIAFGYLFIAPPIIMNWMRVRWYKRKFLEMYLQFMFTFIFFPGLLLWAPFVNFRKLPRDPTMEFPWSTPKDDPSIPPYRER</sequence>
<dbReference type="OrthoDB" id="2016985at2759"/>
<organism evidence="14 15">
    <name type="scientific">Rhynchospora breviuscula</name>
    <dbReference type="NCBI Taxonomy" id="2022672"/>
    <lineage>
        <taxon>Eukaryota</taxon>
        <taxon>Viridiplantae</taxon>
        <taxon>Streptophyta</taxon>
        <taxon>Embryophyta</taxon>
        <taxon>Tracheophyta</taxon>
        <taxon>Spermatophyta</taxon>
        <taxon>Magnoliopsida</taxon>
        <taxon>Liliopsida</taxon>
        <taxon>Poales</taxon>
        <taxon>Cyperaceae</taxon>
        <taxon>Cyperoideae</taxon>
        <taxon>Rhynchosporeae</taxon>
        <taxon>Rhynchospora</taxon>
    </lineage>
</organism>
<reference evidence="14" key="1">
    <citation type="journal article" date="2022" name="Cell">
        <title>Repeat-based holocentromeres influence genome architecture and karyotype evolution.</title>
        <authorList>
            <person name="Hofstatter P.G."/>
            <person name="Thangavel G."/>
            <person name="Lux T."/>
            <person name="Neumann P."/>
            <person name="Vondrak T."/>
            <person name="Novak P."/>
            <person name="Zhang M."/>
            <person name="Costa L."/>
            <person name="Castellani M."/>
            <person name="Scott A."/>
            <person name="Toegelov H."/>
            <person name="Fuchs J."/>
            <person name="Mata-Sucre Y."/>
            <person name="Dias Y."/>
            <person name="Vanzela A.L.L."/>
            <person name="Huettel B."/>
            <person name="Almeida C.C.S."/>
            <person name="Simkova H."/>
            <person name="Souza G."/>
            <person name="Pedrosa-Harand A."/>
            <person name="Macas J."/>
            <person name="Mayer K.F.X."/>
            <person name="Houben A."/>
            <person name="Marques A."/>
        </authorList>
    </citation>
    <scope>NUCLEOTIDE SEQUENCE</scope>
    <source>
        <strain evidence="14">RhyBre1mFocal</strain>
    </source>
</reference>
<keyword evidence="15" id="KW-1185">Reference proteome</keyword>
<comment type="subcellular location">
    <subcellularLocation>
        <location evidence="1">Membrane</location>
        <topology evidence="1">Multi-pass membrane protein</topology>
    </subcellularLocation>
</comment>
<dbReference type="EMBL" id="JAMQYH010000001">
    <property type="protein sequence ID" value="KAJ1701390.1"/>
    <property type="molecule type" value="Genomic_DNA"/>
</dbReference>
<dbReference type="GO" id="GO:0016655">
    <property type="term" value="F:oxidoreductase activity, acting on NAD(P)H, quinone or similar compound as acceptor"/>
    <property type="evidence" value="ECO:0007669"/>
    <property type="project" value="InterPro"/>
</dbReference>
<keyword evidence="2 13" id="KW-0812">Transmembrane</keyword>
<feature type="transmembrane region" description="Helical" evidence="13">
    <location>
        <begin position="121"/>
        <end position="141"/>
    </location>
</feature>
<comment type="catalytic activity">
    <reaction evidence="11">
        <text>a plastoquinone + NADPH + (n+1) H(+)(in) = a plastoquinol + NADP(+) + n H(+)(out)</text>
        <dbReference type="Rhea" id="RHEA:42612"/>
        <dbReference type="Rhea" id="RHEA-COMP:9561"/>
        <dbReference type="Rhea" id="RHEA-COMP:9562"/>
        <dbReference type="ChEBI" id="CHEBI:15378"/>
        <dbReference type="ChEBI" id="CHEBI:17757"/>
        <dbReference type="ChEBI" id="CHEBI:57783"/>
        <dbReference type="ChEBI" id="CHEBI:58349"/>
        <dbReference type="ChEBI" id="CHEBI:62192"/>
    </reaction>
</comment>
<evidence type="ECO:0000256" key="5">
    <source>
        <dbReference type="ARBA" id="ARBA00022957"/>
    </source>
</evidence>
<keyword evidence="6" id="KW-1278">Translocase</keyword>
<feature type="transmembrane region" description="Helical" evidence="13">
    <location>
        <begin position="55"/>
        <end position="75"/>
    </location>
</feature>
<keyword evidence="7 13" id="KW-1133">Transmembrane helix</keyword>
<evidence type="ECO:0000256" key="10">
    <source>
        <dbReference type="ARBA" id="ARBA00023136"/>
    </source>
</evidence>
<comment type="catalytic activity">
    <reaction evidence="12">
        <text>a plastoquinone + NADH + (n+1) H(+)(in) = a plastoquinol + NAD(+) + n H(+)(out)</text>
        <dbReference type="Rhea" id="RHEA:42608"/>
        <dbReference type="Rhea" id="RHEA-COMP:9561"/>
        <dbReference type="Rhea" id="RHEA-COMP:9562"/>
        <dbReference type="ChEBI" id="CHEBI:15378"/>
        <dbReference type="ChEBI" id="CHEBI:17757"/>
        <dbReference type="ChEBI" id="CHEBI:57540"/>
        <dbReference type="ChEBI" id="CHEBI:57945"/>
        <dbReference type="ChEBI" id="CHEBI:62192"/>
    </reaction>
</comment>
<protein>
    <recommendedName>
        <fullName evidence="16">NADH dehydrogenase-like complex L</fullName>
    </recommendedName>
</protein>
<evidence type="ECO:0000256" key="3">
    <source>
        <dbReference type="ARBA" id="ARBA00022719"/>
    </source>
</evidence>
<evidence type="ECO:0000256" key="7">
    <source>
        <dbReference type="ARBA" id="ARBA00022989"/>
    </source>
</evidence>
<evidence type="ECO:0000313" key="14">
    <source>
        <dbReference type="EMBL" id="KAJ1701390.1"/>
    </source>
</evidence>
<keyword evidence="4" id="KW-0521">NADP</keyword>
<evidence type="ECO:0000256" key="11">
    <source>
        <dbReference type="ARBA" id="ARBA00047726"/>
    </source>
</evidence>
<keyword evidence="9" id="KW-0793">Thylakoid</keyword>
<dbReference type="GO" id="GO:0048038">
    <property type="term" value="F:quinone binding"/>
    <property type="evidence" value="ECO:0007669"/>
    <property type="project" value="UniProtKB-KW"/>
</dbReference>
<evidence type="ECO:0000313" key="15">
    <source>
        <dbReference type="Proteomes" id="UP001151287"/>
    </source>
</evidence>
<evidence type="ECO:0000256" key="6">
    <source>
        <dbReference type="ARBA" id="ARBA00022967"/>
    </source>
</evidence>